<dbReference type="PROSITE" id="PS50088">
    <property type="entry name" value="ANK_REPEAT"/>
    <property type="match status" value="1"/>
</dbReference>
<evidence type="ECO:0000313" key="2">
    <source>
        <dbReference type="Proteomes" id="UP000492821"/>
    </source>
</evidence>
<dbReference type="Proteomes" id="UP000492821">
    <property type="component" value="Unassembled WGS sequence"/>
</dbReference>
<dbReference type="Gene3D" id="1.25.40.20">
    <property type="entry name" value="Ankyrin repeat-containing domain"/>
    <property type="match status" value="3"/>
</dbReference>
<dbReference type="Pfam" id="PF13637">
    <property type="entry name" value="Ank_4"/>
    <property type="match status" value="1"/>
</dbReference>
<dbReference type="InterPro" id="IPR036770">
    <property type="entry name" value="Ankyrin_rpt-contain_sf"/>
</dbReference>
<keyword evidence="1" id="KW-0040">ANK repeat</keyword>
<dbReference type="PANTHER" id="PTHR24172">
    <property type="entry name" value="ANK_REP_REGION DOMAIN-CONTAINING PROTEIN"/>
    <property type="match status" value="1"/>
</dbReference>
<protein>
    <submittedName>
        <fullName evidence="3">ANK_REP_REGION domain-containing protein</fullName>
    </submittedName>
</protein>
<proteinExistence type="predicted"/>
<evidence type="ECO:0000256" key="1">
    <source>
        <dbReference type="PROSITE-ProRule" id="PRU00023"/>
    </source>
</evidence>
<accession>A0A7E4V913</accession>
<sequence length="602" mass="68544">MPPSTHNFIVPKSRTGDKFLKQIVTVEQVNQWLRNGETGHIENIVLQGKAHLIEGKDSYHPKTNAFLKILPIYKHKIEALLEALYLGDKNTVLSLIDYKHIILARHPSTLASTIHMAVIHNYPKLLKILLSKNHAPINARDIEGRTPLHYAAAMCGVPGADSQCFDILIDKGAKETYVDLEGYTAENYKRIPRLIDMRQVQGLNRYPIDSGDQYDKMIYDRNLPALTEIVMKGQYERIEHRIFPPHARDLARVLSNLNMRIKAIHQAVMDDDLPTMKQLVDDYDMATCMDSEGRTPLHLGVLFNREGICRYLLLLYPKCVDVTDNDGRTPLYYASALTSTDAKKTMTSILLRAGATEIPVTQSQLRGSLRKKLYANLSIDPSGKEMFQVFSEDDEEVDKEIEAQIFSIDFEQREFKELEELQFHGKSEQIWSVVKKHLGNDRLVKYIYAYKQVQTKLATAFCAIDDNDLPKLKSLLDMELVQARDARGLTVLHMAVLKERHEIVEYIAHAFPKYLNIKDFAGRSAAHYASSQKNAIYDTLMDAGADVSFPDKDGYTAQRYRNNPGHQVRPVTDMTTEVTSPIMMKTLSFDDTSLDQGEFSSW</sequence>
<dbReference type="SMART" id="SM00248">
    <property type="entry name" value="ANK"/>
    <property type="match status" value="6"/>
</dbReference>
<keyword evidence="2" id="KW-1185">Reference proteome</keyword>
<name>A0A7E4V913_PANRE</name>
<evidence type="ECO:0000313" key="3">
    <source>
        <dbReference type="WBParaSite" id="Pan_g17975.t1"/>
    </source>
</evidence>
<reference evidence="2" key="1">
    <citation type="journal article" date="2013" name="Genetics">
        <title>The draft genome and transcriptome of Panagrellus redivivus are shaped by the harsh demands of a free-living lifestyle.</title>
        <authorList>
            <person name="Srinivasan J."/>
            <person name="Dillman A.R."/>
            <person name="Macchietto M.G."/>
            <person name="Heikkinen L."/>
            <person name="Lakso M."/>
            <person name="Fracchia K.M."/>
            <person name="Antoshechkin I."/>
            <person name="Mortazavi A."/>
            <person name="Wong G."/>
            <person name="Sternberg P.W."/>
        </authorList>
    </citation>
    <scope>NUCLEOTIDE SEQUENCE [LARGE SCALE GENOMIC DNA]</scope>
    <source>
        <strain evidence="2">MT8872</strain>
    </source>
</reference>
<dbReference type="InterPro" id="IPR002110">
    <property type="entry name" value="Ankyrin_rpt"/>
</dbReference>
<dbReference type="WBParaSite" id="Pan_g17975.t1">
    <property type="protein sequence ID" value="Pan_g17975.t1"/>
    <property type="gene ID" value="Pan_g17975"/>
</dbReference>
<dbReference type="SUPFAM" id="SSF48403">
    <property type="entry name" value="Ankyrin repeat"/>
    <property type="match status" value="1"/>
</dbReference>
<dbReference type="PANTHER" id="PTHR24172:SF4">
    <property type="entry name" value="ANK_REP_REGION DOMAIN-CONTAINING PROTEIN"/>
    <property type="match status" value="1"/>
</dbReference>
<organism evidence="2 3">
    <name type="scientific">Panagrellus redivivus</name>
    <name type="common">Microworm</name>
    <dbReference type="NCBI Taxonomy" id="6233"/>
    <lineage>
        <taxon>Eukaryota</taxon>
        <taxon>Metazoa</taxon>
        <taxon>Ecdysozoa</taxon>
        <taxon>Nematoda</taxon>
        <taxon>Chromadorea</taxon>
        <taxon>Rhabditida</taxon>
        <taxon>Tylenchina</taxon>
        <taxon>Panagrolaimomorpha</taxon>
        <taxon>Panagrolaimoidea</taxon>
        <taxon>Panagrolaimidae</taxon>
        <taxon>Panagrellus</taxon>
    </lineage>
</organism>
<reference evidence="3" key="2">
    <citation type="submission" date="2020-10" db="UniProtKB">
        <authorList>
            <consortium name="WormBaseParasite"/>
        </authorList>
    </citation>
    <scope>IDENTIFICATION</scope>
</reference>
<dbReference type="AlphaFoldDB" id="A0A7E4V913"/>
<dbReference type="Pfam" id="PF12796">
    <property type="entry name" value="Ank_2"/>
    <property type="match status" value="2"/>
</dbReference>
<feature type="repeat" description="ANK" evidence="1">
    <location>
        <begin position="143"/>
        <end position="180"/>
    </location>
</feature>